<evidence type="ECO:0000256" key="7">
    <source>
        <dbReference type="RuleBase" id="RU363032"/>
    </source>
</evidence>
<keyword evidence="5 7" id="KW-1133">Transmembrane helix</keyword>
<feature type="transmembrane region" description="Helical" evidence="7">
    <location>
        <begin position="78"/>
        <end position="97"/>
    </location>
</feature>
<dbReference type="SUPFAM" id="SSF161098">
    <property type="entry name" value="MetI-like"/>
    <property type="match status" value="1"/>
</dbReference>
<reference evidence="9 10" key="1">
    <citation type="submission" date="2018-07" db="EMBL/GenBank/DDBJ databases">
        <title>Genomic Encyclopedia of Type Strains, Phase III (KMG-III): the genomes of soil and plant-associated and newly described type strains.</title>
        <authorList>
            <person name="Whitman W."/>
        </authorList>
    </citation>
    <scope>NUCLEOTIDE SEQUENCE [LARGE SCALE GENOMIC DNA]</scope>
    <source>
        <strain evidence="9 10">CECT 7287</strain>
    </source>
</reference>
<dbReference type="PROSITE" id="PS50928">
    <property type="entry name" value="ABC_TM1"/>
    <property type="match status" value="1"/>
</dbReference>
<comment type="similarity">
    <text evidence="7">Belongs to the binding-protein-dependent transport system permease family.</text>
</comment>
<evidence type="ECO:0000256" key="2">
    <source>
        <dbReference type="ARBA" id="ARBA00022448"/>
    </source>
</evidence>
<dbReference type="OrthoDB" id="9771544at2"/>
<dbReference type="GO" id="GO:0005886">
    <property type="term" value="C:plasma membrane"/>
    <property type="evidence" value="ECO:0007669"/>
    <property type="project" value="UniProtKB-SubCell"/>
</dbReference>
<dbReference type="InterPro" id="IPR000515">
    <property type="entry name" value="MetI-like"/>
</dbReference>
<feature type="transmembrane region" description="Helical" evidence="7">
    <location>
        <begin position="240"/>
        <end position="261"/>
    </location>
</feature>
<dbReference type="RefSeq" id="WP_116064549.1">
    <property type="nucleotide sequence ID" value="NZ_QRDZ01000034.1"/>
</dbReference>
<dbReference type="CDD" id="cd06261">
    <property type="entry name" value="TM_PBP2"/>
    <property type="match status" value="1"/>
</dbReference>
<comment type="caution">
    <text evidence="9">The sequence shown here is derived from an EMBL/GenBank/DDBJ whole genome shotgun (WGS) entry which is preliminary data.</text>
</comment>
<dbReference type="Proteomes" id="UP000256977">
    <property type="component" value="Unassembled WGS sequence"/>
</dbReference>
<evidence type="ECO:0000256" key="1">
    <source>
        <dbReference type="ARBA" id="ARBA00004651"/>
    </source>
</evidence>
<evidence type="ECO:0000256" key="5">
    <source>
        <dbReference type="ARBA" id="ARBA00022989"/>
    </source>
</evidence>
<evidence type="ECO:0000256" key="6">
    <source>
        <dbReference type="ARBA" id="ARBA00023136"/>
    </source>
</evidence>
<sequence>MQRKLLTNAVLTALMGLFSLLFFAPLLWMFSAASKLDKDVMTYPVRWIPEKWNLIQNFKTVWMGKVPFDLFYWNSLKLSVLMTLCTLLFSSMAGFSFAKLRFPGKAMAFAALMSFFLIPNEATLVPRYIMIKWLGLYNTHESLILMGAFSIPLTFLMRQYMLGISHEFMEAAKIDGAGYFRTYWQLMLPLCKPILATVGILKFLWTWNDYQGPLIFLYNPKLFTITLGIQSFRDQYSDNYAALMMASLSAIVPLLLVFIVLQKQVVKGITVGGVKG</sequence>
<evidence type="ECO:0000313" key="9">
    <source>
        <dbReference type="EMBL" id="RED58181.1"/>
    </source>
</evidence>
<evidence type="ECO:0000313" key="10">
    <source>
        <dbReference type="Proteomes" id="UP000256977"/>
    </source>
</evidence>
<organism evidence="9 10">
    <name type="scientific">Cohnella phaseoli</name>
    <dbReference type="NCBI Taxonomy" id="456490"/>
    <lineage>
        <taxon>Bacteria</taxon>
        <taxon>Bacillati</taxon>
        <taxon>Bacillota</taxon>
        <taxon>Bacilli</taxon>
        <taxon>Bacillales</taxon>
        <taxon>Paenibacillaceae</taxon>
        <taxon>Cohnella</taxon>
    </lineage>
</organism>
<dbReference type="Pfam" id="PF00528">
    <property type="entry name" value="BPD_transp_1"/>
    <property type="match status" value="1"/>
</dbReference>
<keyword evidence="2 7" id="KW-0813">Transport</keyword>
<proteinExistence type="inferred from homology"/>
<comment type="subcellular location">
    <subcellularLocation>
        <location evidence="1 7">Cell membrane</location>
        <topology evidence="1 7">Multi-pass membrane protein</topology>
    </subcellularLocation>
</comment>
<dbReference type="EMBL" id="QRDZ01000034">
    <property type="protein sequence ID" value="RED58181.1"/>
    <property type="molecule type" value="Genomic_DNA"/>
</dbReference>
<feature type="domain" description="ABC transmembrane type-1" evidence="8">
    <location>
        <begin position="72"/>
        <end position="261"/>
    </location>
</feature>
<dbReference type="Gene3D" id="1.10.3720.10">
    <property type="entry name" value="MetI-like"/>
    <property type="match status" value="1"/>
</dbReference>
<keyword evidence="10" id="KW-1185">Reference proteome</keyword>
<evidence type="ECO:0000256" key="4">
    <source>
        <dbReference type="ARBA" id="ARBA00022692"/>
    </source>
</evidence>
<feature type="transmembrane region" description="Helical" evidence="7">
    <location>
        <begin position="183"/>
        <end position="205"/>
    </location>
</feature>
<feature type="transmembrane region" description="Helical" evidence="7">
    <location>
        <begin position="109"/>
        <end position="131"/>
    </location>
</feature>
<keyword evidence="6 7" id="KW-0472">Membrane</keyword>
<keyword evidence="3" id="KW-1003">Cell membrane</keyword>
<keyword evidence="4 7" id="KW-0812">Transmembrane</keyword>
<keyword evidence="9" id="KW-0762">Sugar transport</keyword>
<gene>
    <name evidence="9" type="ORF">DFP98_13423</name>
</gene>
<feature type="transmembrane region" description="Helical" evidence="7">
    <location>
        <begin position="143"/>
        <end position="162"/>
    </location>
</feature>
<dbReference type="PANTHER" id="PTHR43744">
    <property type="entry name" value="ABC TRANSPORTER PERMEASE PROTEIN MG189-RELATED-RELATED"/>
    <property type="match status" value="1"/>
</dbReference>
<protein>
    <submittedName>
        <fullName evidence="9">Multiple sugar transport system permease protein</fullName>
    </submittedName>
</protein>
<dbReference type="PANTHER" id="PTHR43744:SF12">
    <property type="entry name" value="ABC TRANSPORTER PERMEASE PROTEIN MG189-RELATED"/>
    <property type="match status" value="1"/>
</dbReference>
<accession>A0A3D9I903</accession>
<dbReference type="AlphaFoldDB" id="A0A3D9I903"/>
<name>A0A3D9I903_9BACL</name>
<evidence type="ECO:0000259" key="8">
    <source>
        <dbReference type="PROSITE" id="PS50928"/>
    </source>
</evidence>
<evidence type="ECO:0000256" key="3">
    <source>
        <dbReference type="ARBA" id="ARBA00022475"/>
    </source>
</evidence>
<dbReference type="InterPro" id="IPR035906">
    <property type="entry name" value="MetI-like_sf"/>
</dbReference>
<dbReference type="GO" id="GO:0055085">
    <property type="term" value="P:transmembrane transport"/>
    <property type="evidence" value="ECO:0007669"/>
    <property type="project" value="InterPro"/>
</dbReference>